<dbReference type="EMBL" id="MT144742">
    <property type="protein sequence ID" value="QJH98592.1"/>
    <property type="molecule type" value="Genomic_DNA"/>
</dbReference>
<organism evidence="1">
    <name type="scientific">viral metagenome</name>
    <dbReference type="NCBI Taxonomy" id="1070528"/>
    <lineage>
        <taxon>unclassified sequences</taxon>
        <taxon>metagenomes</taxon>
        <taxon>organismal metagenomes</taxon>
    </lineage>
</organism>
<gene>
    <name evidence="1" type="ORF">TM448A02807_0010</name>
    <name evidence="2" type="ORF">TM448B01345_0010</name>
</gene>
<name>A0A6H1ZYK4_9ZZZZ</name>
<evidence type="ECO:0000313" key="2">
    <source>
        <dbReference type="EMBL" id="QJH98592.1"/>
    </source>
</evidence>
<dbReference type="AlphaFoldDB" id="A0A6H1ZYK4"/>
<proteinExistence type="predicted"/>
<accession>A0A6H1ZYK4</accession>
<sequence length="117" mass="13354">MVKLVNLAEMTQKMTGTVESIKVIPGKFGKQYELKVLNENNKERTIWYAIPKNFDEQVLARESFLGALMAHLETLKIEADSVTKTFQMLIGRKFAWETSTLDVPRVVKGKLIPVKEL</sequence>
<reference evidence="1" key="1">
    <citation type="submission" date="2020-03" db="EMBL/GenBank/DDBJ databases">
        <title>The deep terrestrial virosphere.</title>
        <authorList>
            <person name="Holmfeldt K."/>
            <person name="Nilsson E."/>
            <person name="Simone D."/>
            <person name="Lopez-Fernandez M."/>
            <person name="Wu X."/>
            <person name="de Brujin I."/>
            <person name="Lundin D."/>
            <person name="Andersson A."/>
            <person name="Bertilsson S."/>
            <person name="Dopson M."/>
        </authorList>
    </citation>
    <scope>NUCLEOTIDE SEQUENCE</scope>
    <source>
        <strain evidence="1">TM448A02807</strain>
        <strain evidence="2">TM448B01345</strain>
    </source>
</reference>
<evidence type="ECO:0000313" key="1">
    <source>
        <dbReference type="EMBL" id="QJA52559.1"/>
    </source>
</evidence>
<dbReference type="EMBL" id="MT144349">
    <property type="protein sequence ID" value="QJA52559.1"/>
    <property type="molecule type" value="Genomic_DNA"/>
</dbReference>
<protein>
    <submittedName>
        <fullName evidence="1">Uncharacterized protein</fullName>
    </submittedName>
</protein>